<dbReference type="GeneID" id="7331822"/>
<protein>
    <submittedName>
        <fullName evidence="2">Nicotinate-nucleotide--dimethylbenzimidazole phosphoribosyltransferase</fullName>
        <ecNumber evidence="2">2.4.2.21</ecNumber>
    </submittedName>
</protein>
<keyword evidence="3" id="KW-1185">Reference proteome</keyword>
<dbReference type="PhylomeDB" id="A0A0H3C745"/>
<name>A0A0H3C745_CAUVN</name>
<evidence type="ECO:0000313" key="3">
    <source>
        <dbReference type="Proteomes" id="UP000001364"/>
    </source>
</evidence>
<evidence type="ECO:0000256" key="1">
    <source>
        <dbReference type="SAM" id="MobiDB-lite"/>
    </source>
</evidence>
<gene>
    <name evidence="2" type="ordered locus">CCNA_01367</name>
</gene>
<dbReference type="RefSeq" id="YP_002516740.1">
    <property type="nucleotide sequence ID" value="NC_011916.1"/>
</dbReference>
<organism evidence="2 3">
    <name type="scientific">Caulobacter vibrioides (strain NA1000 / CB15N)</name>
    <name type="common">Caulobacter crescentus</name>
    <dbReference type="NCBI Taxonomy" id="565050"/>
    <lineage>
        <taxon>Bacteria</taxon>
        <taxon>Pseudomonadati</taxon>
        <taxon>Pseudomonadota</taxon>
        <taxon>Alphaproteobacteria</taxon>
        <taxon>Caulobacterales</taxon>
        <taxon>Caulobacteraceae</taxon>
        <taxon>Caulobacter</taxon>
    </lineage>
</organism>
<dbReference type="SUPFAM" id="SSF52733">
    <property type="entry name" value="Nicotinate mononucleotide:5,6-dimethylbenzimidazole phosphoribosyltransferase (CobT)"/>
    <property type="match status" value="1"/>
</dbReference>
<dbReference type="Proteomes" id="UP000001364">
    <property type="component" value="Chromosome"/>
</dbReference>
<keyword evidence="2" id="KW-0808">Transferase</keyword>
<feature type="region of interest" description="Disordered" evidence="1">
    <location>
        <begin position="1"/>
        <end position="29"/>
    </location>
</feature>
<keyword evidence="2" id="KW-0328">Glycosyltransferase</keyword>
<dbReference type="RefSeq" id="WP_010919186.1">
    <property type="nucleotide sequence ID" value="NC_011916.1"/>
</dbReference>
<accession>A0A0H3C745</accession>
<dbReference type="PATRIC" id="fig|565050.3.peg.1353"/>
<dbReference type="AlphaFoldDB" id="A0A0H3C745"/>
<dbReference type="SMR" id="A0A0H3C745"/>
<dbReference type="Pfam" id="PF02277">
    <property type="entry name" value="DBI_PRT"/>
    <property type="match status" value="1"/>
</dbReference>
<dbReference type="PANTHER" id="PTHR43463">
    <property type="entry name" value="NICOTINATE-NUCLEOTIDE--DIMETHYLBENZIMIDAZOLE PHOSPHORIBOSYLTRANSFERASE"/>
    <property type="match status" value="1"/>
</dbReference>
<dbReference type="Gene3D" id="3.40.50.10210">
    <property type="match status" value="1"/>
</dbReference>
<dbReference type="GO" id="GO:0008939">
    <property type="term" value="F:nicotinate-nucleotide-dimethylbenzimidazole phosphoribosyltransferase activity"/>
    <property type="evidence" value="ECO:0007669"/>
    <property type="project" value="UniProtKB-EC"/>
</dbReference>
<dbReference type="EC" id="2.4.2.21" evidence="2"/>
<dbReference type="InterPro" id="IPR003200">
    <property type="entry name" value="Nict_dMeBzImd_PRibTrfase"/>
</dbReference>
<dbReference type="HOGENOM" id="CLU_002982_0_1_5"/>
<reference evidence="2 3" key="1">
    <citation type="journal article" date="2010" name="J. Bacteriol.">
        <title>The genetic basis of laboratory adaptation in Caulobacter crescentus.</title>
        <authorList>
            <person name="Marks M.E."/>
            <person name="Castro-Rojas C.M."/>
            <person name="Teiling C."/>
            <person name="Du L."/>
            <person name="Kapatral V."/>
            <person name="Walunas T.L."/>
            <person name="Crosson S."/>
        </authorList>
    </citation>
    <scope>NUCLEOTIDE SEQUENCE [LARGE SCALE GENOMIC DNA]</scope>
    <source>
        <strain evidence="3">NA1000 / CB15N</strain>
    </source>
</reference>
<proteinExistence type="predicted"/>
<evidence type="ECO:0000313" key="2">
    <source>
        <dbReference type="EMBL" id="ACL94832.1"/>
    </source>
</evidence>
<sequence length="296" mass="30138">MTDQTVSPFADIRQLASSPPQPGPTPALEQGGRLAEIAAWLTAWTGKTPPAVNRPVVALYAGARQGVGPRGWARERLEAIAAGGATVSRLAGVQGAGLEAFDLAIDRPSPDMVSKASMSEKEAAATMAFGMEALAKQPDLLIPGVIAAEPARTAAAVCLALFGGEASDWSSDPEPVAAAVARAREEGMGDDPLEILRQLGGRETAAVAGAILAARVQKTPVLLDGYAACAAAAIVQAVEPTAIDHCLAAHVSPARGHAKLLEKLGKQPLLSLGAEDEEGVGGVSALALVKLACEAR</sequence>
<dbReference type="KEGG" id="ccs:CCNA_01367"/>
<dbReference type="InterPro" id="IPR036087">
    <property type="entry name" value="Nict_dMeBzImd_PRibTrfase_sf"/>
</dbReference>
<dbReference type="PANTHER" id="PTHR43463:SF1">
    <property type="entry name" value="NICOTINATE-NUCLEOTIDE--DIMETHYLBENZIMIDAZOLE PHOSPHORIBOSYLTRANSFERASE"/>
    <property type="match status" value="1"/>
</dbReference>
<dbReference type="EMBL" id="CP001340">
    <property type="protein sequence ID" value="ACL94832.1"/>
    <property type="molecule type" value="Genomic_DNA"/>
</dbReference>
<dbReference type="OrthoDB" id="9781491at2"/>